<dbReference type="GO" id="GO:0005634">
    <property type="term" value="C:nucleus"/>
    <property type="evidence" value="ECO:0007669"/>
    <property type="project" value="TreeGrafter"/>
</dbReference>
<sequence length="317" mass="34964">MSFIDLKSKRQSKSKTTYVSRPSNAPHTSASLPPQVVVNAVTNEDTRLPASESALVSGVEGHLNDTGDVSTDVSVTRSPTSEAAISTTPSATSSTPPYNNAHGRILPEGGLYRGLPSWLAIRESTGTGRGLWHQGSTNIRPGNVILSLRPHVFTLSTTYLDSHCSGCAGSPASGLKRCTRCRKVWYCTSTCQNGDWSIHKFECTAIQNWSTEAPSEEVSVPSDAVRCLGRILWQIKRKGTDSIWVGFSWSVMSEKRTADRHVRRKRFRQCSLIEKLFIHLLSKDIHISHNLSYVTSGHLLQPNWKTMASCPRRTLLT</sequence>
<evidence type="ECO:0000256" key="2">
    <source>
        <dbReference type="ARBA" id="ARBA00022771"/>
    </source>
</evidence>
<keyword evidence="1" id="KW-0479">Metal-binding</keyword>
<protein>
    <recommendedName>
        <fullName evidence="6">MYND-type domain-containing protein</fullName>
    </recommendedName>
</protein>
<dbReference type="STRING" id="765257.A0A0C9Z5M7"/>
<feature type="compositionally biased region" description="Low complexity" evidence="5">
    <location>
        <begin position="78"/>
        <end position="97"/>
    </location>
</feature>
<reference evidence="7 8" key="1">
    <citation type="submission" date="2014-04" db="EMBL/GenBank/DDBJ databases">
        <authorList>
            <consortium name="DOE Joint Genome Institute"/>
            <person name="Kuo A."/>
            <person name="Kohler A."/>
            <person name="Costa M.D."/>
            <person name="Nagy L.G."/>
            <person name="Floudas D."/>
            <person name="Copeland A."/>
            <person name="Barry K.W."/>
            <person name="Cichocki N."/>
            <person name="Veneault-Fourrey C."/>
            <person name="LaButti K."/>
            <person name="Lindquist E.A."/>
            <person name="Lipzen A."/>
            <person name="Lundell T."/>
            <person name="Morin E."/>
            <person name="Murat C."/>
            <person name="Sun H."/>
            <person name="Tunlid A."/>
            <person name="Henrissat B."/>
            <person name="Grigoriev I.V."/>
            <person name="Hibbett D.S."/>
            <person name="Martin F."/>
            <person name="Nordberg H.P."/>
            <person name="Cantor M.N."/>
            <person name="Hua S.X."/>
        </authorList>
    </citation>
    <scope>NUCLEOTIDE SEQUENCE [LARGE SCALE GENOMIC DNA]</scope>
    <source>
        <strain evidence="7 8">441</strain>
    </source>
</reference>
<feature type="compositionally biased region" description="Polar residues" evidence="5">
    <location>
        <begin position="67"/>
        <end position="77"/>
    </location>
</feature>
<keyword evidence="2 4" id="KW-0863">Zinc-finger</keyword>
<dbReference type="Gene3D" id="6.10.140.2220">
    <property type="match status" value="1"/>
</dbReference>
<proteinExistence type="predicted"/>
<evidence type="ECO:0000313" key="7">
    <source>
        <dbReference type="EMBL" id="KIK21429.1"/>
    </source>
</evidence>
<dbReference type="Pfam" id="PF01753">
    <property type="entry name" value="zf-MYND"/>
    <property type="match status" value="1"/>
</dbReference>
<dbReference type="Gene3D" id="1.10.220.160">
    <property type="match status" value="1"/>
</dbReference>
<dbReference type="PANTHER" id="PTHR12197">
    <property type="entry name" value="HISTONE-LYSINE N-METHYLTRANSFERASE SMYD"/>
    <property type="match status" value="1"/>
</dbReference>
<reference evidence="8" key="2">
    <citation type="submission" date="2015-01" db="EMBL/GenBank/DDBJ databases">
        <title>Evolutionary Origins and Diversification of the Mycorrhizal Mutualists.</title>
        <authorList>
            <consortium name="DOE Joint Genome Institute"/>
            <consortium name="Mycorrhizal Genomics Consortium"/>
            <person name="Kohler A."/>
            <person name="Kuo A."/>
            <person name="Nagy L.G."/>
            <person name="Floudas D."/>
            <person name="Copeland A."/>
            <person name="Barry K.W."/>
            <person name="Cichocki N."/>
            <person name="Veneault-Fourrey C."/>
            <person name="LaButti K."/>
            <person name="Lindquist E.A."/>
            <person name="Lipzen A."/>
            <person name="Lundell T."/>
            <person name="Morin E."/>
            <person name="Murat C."/>
            <person name="Riley R."/>
            <person name="Ohm R."/>
            <person name="Sun H."/>
            <person name="Tunlid A."/>
            <person name="Henrissat B."/>
            <person name="Grigoriev I.V."/>
            <person name="Hibbett D.S."/>
            <person name="Martin F."/>
        </authorList>
    </citation>
    <scope>NUCLEOTIDE SEQUENCE [LARGE SCALE GENOMIC DNA]</scope>
    <source>
        <strain evidence="8">441</strain>
    </source>
</reference>
<keyword evidence="3" id="KW-0862">Zinc</keyword>
<dbReference type="SUPFAM" id="SSF144232">
    <property type="entry name" value="HIT/MYND zinc finger-like"/>
    <property type="match status" value="1"/>
</dbReference>
<dbReference type="Proteomes" id="UP000054018">
    <property type="component" value="Unassembled WGS sequence"/>
</dbReference>
<dbReference type="InterPro" id="IPR046341">
    <property type="entry name" value="SET_dom_sf"/>
</dbReference>
<gene>
    <name evidence="7" type="ORF">PISMIDRAFT_545718</name>
</gene>
<dbReference type="OrthoDB" id="265717at2759"/>
<dbReference type="InterPro" id="IPR002893">
    <property type="entry name" value="Znf_MYND"/>
</dbReference>
<dbReference type="Gene3D" id="2.170.270.10">
    <property type="entry name" value="SET domain"/>
    <property type="match status" value="1"/>
</dbReference>
<keyword evidence="8" id="KW-1185">Reference proteome</keyword>
<dbReference type="PROSITE" id="PS50865">
    <property type="entry name" value="ZF_MYND_2"/>
    <property type="match status" value="1"/>
</dbReference>
<dbReference type="EMBL" id="KN833752">
    <property type="protein sequence ID" value="KIK21429.1"/>
    <property type="molecule type" value="Genomic_DNA"/>
</dbReference>
<evidence type="ECO:0000256" key="5">
    <source>
        <dbReference type="SAM" id="MobiDB-lite"/>
    </source>
</evidence>
<dbReference type="PANTHER" id="PTHR12197:SF251">
    <property type="entry name" value="EG:BACR7C10.4 PROTEIN"/>
    <property type="match status" value="1"/>
</dbReference>
<feature type="domain" description="MYND-type" evidence="6">
    <location>
        <begin position="164"/>
        <end position="203"/>
    </location>
</feature>
<dbReference type="GO" id="GO:0008270">
    <property type="term" value="F:zinc ion binding"/>
    <property type="evidence" value="ECO:0007669"/>
    <property type="project" value="UniProtKB-KW"/>
</dbReference>
<feature type="region of interest" description="Disordered" evidence="5">
    <location>
        <begin position="60"/>
        <end position="100"/>
    </location>
</feature>
<dbReference type="HOGENOM" id="CLU_877490_0_0_1"/>
<feature type="compositionally biased region" description="Polar residues" evidence="5">
    <location>
        <begin position="14"/>
        <end position="32"/>
    </location>
</feature>
<evidence type="ECO:0000259" key="6">
    <source>
        <dbReference type="PROSITE" id="PS50865"/>
    </source>
</evidence>
<evidence type="ECO:0000313" key="8">
    <source>
        <dbReference type="Proteomes" id="UP000054018"/>
    </source>
</evidence>
<evidence type="ECO:0000256" key="4">
    <source>
        <dbReference type="PROSITE-ProRule" id="PRU00134"/>
    </source>
</evidence>
<name>A0A0C9Z5M7_9AGAM</name>
<dbReference type="InterPro" id="IPR050869">
    <property type="entry name" value="H3K4_H4K5_MeTrfase"/>
</dbReference>
<evidence type="ECO:0000256" key="1">
    <source>
        <dbReference type="ARBA" id="ARBA00022723"/>
    </source>
</evidence>
<accession>A0A0C9Z5M7</accession>
<evidence type="ECO:0000256" key="3">
    <source>
        <dbReference type="ARBA" id="ARBA00022833"/>
    </source>
</evidence>
<dbReference type="AlphaFoldDB" id="A0A0C9Z5M7"/>
<organism evidence="7 8">
    <name type="scientific">Pisolithus microcarpus 441</name>
    <dbReference type="NCBI Taxonomy" id="765257"/>
    <lineage>
        <taxon>Eukaryota</taxon>
        <taxon>Fungi</taxon>
        <taxon>Dikarya</taxon>
        <taxon>Basidiomycota</taxon>
        <taxon>Agaricomycotina</taxon>
        <taxon>Agaricomycetes</taxon>
        <taxon>Agaricomycetidae</taxon>
        <taxon>Boletales</taxon>
        <taxon>Sclerodermatineae</taxon>
        <taxon>Pisolithaceae</taxon>
        <taxon>Pisolithus</taxon>
    </lineage>
</organism>
<feature type="region of interest" description="Disordered" evidence="5">
    <location>
        <begin position="1"/>
        <end position="34"/>
    </location>
</feature>